<gene>
    <name evidence="2" type="ORF">TK0001_0328</name>
</gene>
<reference evidence="3" key="1">
    <citation type="submission" date="2017-10" db="EMBL/GenBank/DDBJ databases">
        <authorList>
            <person name="Regsiter A."/>
            <person name="William W."/>
        </authorList>
    </citation>
    <scope>NUCLEOTIDE SEQUENCE [LARGE SCALE GENOMIC DNA]</scope>
</reference>
<dbReference type="AlphaFoldDB" id="A0A2N9AID7"/>
<accession>A0A2N9AID7</accession>
<feature type="transmembrane region" description="Helical" evidence="1">
    <location>
        <begin position="33"/>
        <end position="52"/>
    </location>
</feature>
<evidence type="ECO:0000256" key="1">
    <source>
        <dbReference type="SAM" id="Phobius"/>
    </source>
</evidence>
<organism evidence="2 3">
    <name type="scientific">Methylorubrum extorquens</name>
    <name type="common">Methylobacterium dichloromethanicum</name>
    <name type="synonym">Methylobacterium extorquens</name>
    <dbReference type="NCBI Taxonomy" id="408"/>
    <lineage>
        <taxon>Bacteria</taxon>
        <taxon>Pseudomonadati</taxon>
        <taxon>Pseudomonadota</taxon>
        <taxon>Alphaproteobacteria</taxon>
        <taxon>Hyphomicrobiales</taxon>
        <taxon>Methylobacteriaceae</taxon>
        <taxon>Methylorubrum</taxon>
    </lineage>
</organism>
<name>A0A2N9AID7_METEX</name>
<sequence length="126" mass="12944">MGSLAAELRLLGVAAALGGLLVMMLAGEPNIGSVGWGLVGLIFFGATRLVPYRKPAPVIAKKAVAVEPAHPTDTTHGSEASLPVAAVPGDVHAALHRKVRLIRPTSPMLASSVLPRSRVARSPSTT</sequence>
<feature type="transmembrane region" description="Helical" evidence="1">
    <location>
        <begin position="7"/>
        <end position="27"/>
    </location>
</feature>
<proteinExistence type="predicted"/>
<keyword evidence="1" id="KW-0812">Transmembrane</keyword>
<keyword evidence="1" id="KW-1133">Transmembrane helix</keyword>
<evidence type="ECO:0000313" key="2">
    <source>
        <dbReference type="EMBL" id="SOR26930.1"/>
    </source>
</evidence>
<dbReference type="Proteomes" id="UP000233769">
    <property type="component" value="Chromosome tk0001"/>
</dbReference>
<dbReference type="EMBL" id="LT962688">
    <property type="protein sequence ID" value="SOR26930.1"/>
    <property type="molecule type" value="Genomic_DNA"/>
</dbReference>
<keyword evidence="1" id="KW-0472">Membrane</keyword>
<evidence type="ECO:0000313" key="3">
    <source>
        <dbReference type="Proteomes" id="UP000233769"/>
    </source>
</evidence>
<protein>
    <submittedName>
        <fullName evidence="2">Uncharacterized protein</fullName>
    </submittedName>
</protein>